<evidence type="ECO:0000313" key="4">
    <source>
        <dbReference type="Proteomes" id="UP001365781"/>
    </source>
</evidence>
<dbReference type="InterPro" id="IPR027417">
    <property type="entry name" value="P-loop_NTPase"/>
</dbReference>
<evidence type="ECO:0000313" key="3">
    <source>
        <dbReference type="EMBL" id="MEI5615387.1"/>
    </source>
</evidence>
<protein>
    <submittedName>
        <fullName evidence="3">Trypsin-like peptidase domain-containing protein</fullName>
    </submittedName>
</protein>
<feature type="domain" description="NACHT" evidence="2">
    <location>
        <begin position="282"/>
        <end position="419"/>
    </location>
</feature>
<gene>
    <name evidence="3" type="ORF">WB403_40335</name>
</gene>
<dbReference type="Gene3D" id="2.40.10.10">
    <property type="entry name" value="Trypsin-like serine proteases"/>
    <property type="match status" value="1"/>
</dbReference>
<name>A0ABU8GQB5_9ACTN</name>
<evidence type="ECO:0000256" key="1">
    <source>
        <dbReference type="ARBA" id="ARBA00022737"/>
    </source>
</evidence>
<dbReference type="SUPFAM" id="SSF52540">
    <property type="entry name" value="P-loop containing nucleoside triphosphate hydrolases"/>
    <property type="match status" value="1"/>
</dbReference>
<evidence type="ECO:0000259" key="2">
    <source>
        <dbReference type="PROSITE" id="PS50837"/>
    </source>
</evidence>
<dbReference type="Proteomes" id="UP001365781">
    <property type="component" value="Unassembled WGS sequence"/>
</dbReference>
<reference evidence="3 4" key="1">
    <citation type="submission" date="2024-03" db="EMBL/GenBank/DDBJ databases">
        <title>First Report of Pectobacterium brasiliscabiei causing potato scab in china.</title>
        <authorList>
            <person name="Handique U."/>
        </authorList>
    </citation>
    <scope>NUCLEOTIDE SEQUENCE [LARGE SCALE GENOMIC DNA]</scope>
    <source>
        <strain evidence="3 4">ZRIMU1503</strain>
    </source>
</reference>
<dbReference type="SUPFAM" id="SSF50494">
    <property type="entry name" value="Trypsin-like serine proteases"/>
    <property type="match status" value="1"/>
</dbReference>
<dbReference type="InterPro" id="IPR007111">
    <property type="entry name" value="NACHT_NTPase"/>
</dbReference>
<dbReference type="Pfam" id="PF24883">
    <property type="entry name" value="NPHP3_N"/>
    <property type="match status" value="1"/>
</dbReference>
<dbReference type="Pfam" id="PF13365">
    <property type="entry name" value="Trypsin_2"/>
    <property type="match status" value="1"/>
</dbReference>
<keyword evidence="1" id="KW-0677">Repeat</keyword>
<dbReference type="PROSITE" id="PS50837">
    <property type="entry name" value="NACHT"/>
    <property type="match status" value="1"/>
</dbReference>
<organism evidence="3 4">
    <name type="scientific">Streptomyces brasiliscabiei</name>
    <dbReference type="NCBI Taxonomy" id="2736302"/>
    <lineage>
        <taxon>Bacteria</taxon>
        <taxon>Bacillati</taxon>
        <taxon>Actinomycetota</taxon>
        <taxon>Actinomycetes</taxon>
        <taxon>Kitasatosporales</taxon>
        <taxon>Streptomycetaceae</taxon>
        <taxon>Streptomyces</taxon>
    </lineage>
</organism>
<comment type="caution">
    <text evidence="3">The sequence shown here is derived from an EMBL/GenBank/DDBJ whole genome shotgun (WGS) entry which is preliminary data.</text>
</comment>
<dbReference type="InterPro" id="IPR043504">
    <property type="entry name" value="Peptidase_S1_PA_chymotrypsin"/>
</dbReference>
<dbReference type="RefSeq" id="WP_336541715.1">
    <property type="nucleotide sequence ID" value="NZ_JBBAYL010000011.1"/>
</dbReference>
<dbReference type="InterPro" id="IPR011990">
    <property type="entry name" value="TPR-like_helical_dom_sf"/>
</dbReference>
<dbReference type="Gene3D" id="1.25.40.10">
    <property type="entry name" value="Tetratricopeptide repeat domain"/>
    <property type="match status" value="1"/>
</dbReference>
<dbReference type="Gene3D" id="3.40.50.300">
    <property type="entry name" value="P-loop containing nucleotide triphosphate hydrolases"/>
    <property type="match status" value="1"/>
</dbReference>
<dbReference type="InterPro" id="IPR009003">
    <property type="entry name" value="Peptidase_S1_PA"/>
</dbReference>
<keyword evidence="4" id="KW-1185">Reference proteome</keyword>
<dbReference type="EMBL" id="JBBAYM010000037">
    <property type="protein sequence ID" value="MEI5615387.1"/>
    <property type="molecule type" value="Genomic_DNA"/>
</dbReference>
<proteinExistence type="predicted"/>
<dbReference type="InterPro" id="IPR056884">
    <property type="entry name" value="NPHP3-like_N"/>
</dbReference>
<accession>A0ABU8GQB5</accession>
<sequence length="1392" mass="148549">MTANADRGGLSPERVAEIIVTLPNGGRGRRGSGYLVAPGKVLTAAHVVEDVRNVRVRFEADQLGERTVDAVVTWRHGGMDVAVLTLPLLLDSDPDPTPVSYGRVGERDTVLRCTALGFPRFKLRTDGDGSRFRDAEHAHATCAVLSNRREGTLDLCVTSPPADDPAPERDPWEGMSGAVVFAGRRLVGVVTRHHRSDGPGRIAASRVDRWAEKLSSTELALLEKELGSGLRPAELPDAVPANALDLIQEVYRAQLSDIAPEALTDRRSELRDLVEFCGGPTPYRWLQGPPWTGKTALASWFALHPPRGVVPVWFFITARYAGQSDGAAYTGALIEQLAAIAGREPIRHSSPPARDGERRLLLREAAARVARDGGTLLLVVDGLDEDQSREAGGSGTSIAALLPERLPPNVRVLVTSRPSPGIPADVKGSHPLRACPVVELATVAAARHTEHEAKFDLQRALGGDRLERDLVGLLTAARGTLTDGDLRELTGEPHLALHHTLASVFGRILRLRGGGDSAGGGDVTMYLTNRGYLFAHEALLAAAQHELGPDLDAYRERLHAWAETYERWGWPQDTPLYLLQPYGRLVTLLRDARRAAVLATDPRRRERLREATGSDAACLAEIAAARETVRRVTPDDLGASAVLAVVADMVARRNKSLHPDIPAVHARLGRVRQAIGLARSVYRPMDRVRALAGVARVLAESGDRRAVRLAEEAVRLAEGASHRWMVGLEAHTVAAQGTLAFALARAGRLDEAVRGLRELPRPHAEPAVWALTEALVTVAGTLGDAESATVLLRQAEEATGWFGTALHRARAVARIAEAYSGHGFPEDAARLRESVLASARTSGKGSESPAAIAAYALRDTCPAEAKALAESALDEPDTGGRPGHEAAGHGAVLALVTMDRAAEAQHLAENCVDRTGQLELSDAWSAVAEGWARRGAVAEAWAALETRRNHLIVLATDRGAVTRVVDLLTAAGTATQVEALLRDTADAVPVGLSRTDLGEALAALAGHFAADDPQRSLALLHKAEHAPATEPDWLFRPERLAALAGALATAGSPDAAERLLLAIDDPGVRASGCAAVSLALAGRDAGRALRLAGEAVRLGRTISDANVFPEPFTALVQALAWAGAGRQAMEVLADFTEAARTFLFDPDRARAEAASGLWPYDPALAGRLADEVLFRLRDGDIPRAARLLAVVKPHDAERAARIERFMTETAPDQPPPSDVGYGGEMLLSLLTATTDPVAAKDRFDELVAAPLLSEPPFSRSTGGAALAYAALGDHEKASSTARRADERERSADTFAQLAAYAACLPADRVPVPLYDNFFDITLLARRLVTVLLPSPSGPDLPRARALLAEALKSDGWHHTMPVLAAVDPAAVLRVRDVVFAHMGLDDLPEQPA</sequence>